<dbReference type="EMBL" id="CAJOAX010068176">
    <property type="protein sequence ID" value="CAF4364255.1"/>
    <property type="molecule type" value="Genomic_DNA"/>
</dbReference>
<evidence type="ECO:0000259" key="1">
    <source>
        <dbReference type="Pfam" id="PF16413"/>
    </source>
</evidence>
<sequence length="133" mass="15381">SRTVRTSSRDQKLDKHRYHNNSISIPKKSTIPSTTISPLASIVFPRNIKLTSIEILRQSINDECDIDLLNIIRNFVYVGTIDGQSSLIQHDTQLYLVHTRHLSQELFYQLCIYHFGNMGSIRFEHESPLIEVI</sequence>
<accession>A0A815UCV9</accession>
<dbReference type="AlphaFoldDB" id="A0A815UCV9"/>
<evidence type="ECO:0000313" key="4">
    <source>
        <dbReference type="Proteomes" id="UP000663882"/>
    </source>
</evidence>
<dbReference type="Proteomes" id="UP000663823">
    <property type="component" value="Unassembled WGS sequence"/>
</dbReference>
<evidence type="ECO:0000313" key="2">
    <source>
        <dbReference type="EMBL" id="CAF1517776.1"/>
    </source>
</evidence>
<organism evidence="2 4">
    <name type="scientific">Rotaria sordida</name>
    <dbReference type="NCBI Taxonomy" id="392033"/>
    <lineage>
        <taxon>Eukaryota</taxon>
        <taxon>Metazoa</taxon>
        <taxon>Spiralia</taxon>
        <taxon>Gnathifera</taxon>
        <taxon>Rotifera</taxon>
        <taxon>Eurotatoria</taxon>
        <taxon>Bdelloidea</taxon>
        <taxon>Philodinida</taxon>
        <taxon>Philodinidae</taxon>
        <taxon>Rotaria</taxon>
    </lineage>
</organism>
<feature type="non-terminal residue" evidence="2">
    <location>
        <position position="1"/>
    </location>
</feature>
<dbReference type="OrthoDB" id="10263226at2759"/>
<protein>
    <recommendedName>
        <fullName evidence="1">DNA mismatch repair protein Mlh1 C-terminal domain-containing protein</fullName>
    </recommendedName>
</protein>
<proteinExistence type="predicted"/>
<dbReference type="InterPro" id="IPR032189">
    <property type="entry name" value="Mlh1_C"/>
</dbReference>
<dbReference type="Proteomes" id="UP000663882">
    <property type="component" value="Unassembled WGS sequence"/>
</dbReference>
<name>A0A815UCV9_9BILA</name>
<dbReference type="Pfam" id="PF16413">
    <property type="entry name" value="Mlh1_C"/>
    <property type="match status" value="1"/>
</dbReference>
<dbReference type="EMBL" id="CAJNOO010015298">
    <property type="protein sequence ID" value="CAF1517776.1"/>
    <property type="molecule type" value="Genomic_DNA"/>
</dbReference>
<evidence type="ECO:0000313" key="3">
    <source>
        <dbReference type="EMBL" id="CAF4364255.1"/>
    </source>
</evidence>
<feature type="domain" description="DNA mismatch repair protein Mlh1 C-terminal" evidence="1">
    <location>
        <begin position="49"/>
        <end position="132"/>
    </location>
</feature>
<comment type="caution">
    <text evidence="2">The sequence shown here is derived from an EMBL/GenBank/DDBJ whole genome shotgun (WGS) entry which is preliminary data.</text>
</comment>
<gene>
    <name evidence="3" type="ORF">OTI717_LOCUS43942</name>
    <name evidence="2" type="ORF">RFH988_LOCUS39231</name>
</gene>
<reference evidence="2" key="1">
    <citation type="submission" date="2021-02" db="EMBL/GenBank/DDBJ databases">
        <authorList>
            <person name="Nowell W R."/>
        </authorList>
    </citation>
    <scope>NUCLEOTIDE SEQUENCE</scope>
</reference>